<dbReference type="Proteomes" id="UP000516046">
    <property type="component" value="Chromosome"/>
</dbReference>
<organism evidence="2 3">
    <name type="scientific">Caproicibacterium amylolyticum</name>
    <dbReference type="NCBI Taxonomy" id="2766537"/>
    <lineage>
        <taxon>Bacteria</taxon>
        <taxon>Bacillati</taxon>
        <taxon>Bacillota</taxon>
        <taxon>Clostridia</taxon>
        <taxon>Eubacteriales</taxon>
        <taxon>Oscillospiraceae</taxon>
        <taxon>Caproicibacterium</taxon>
    </lineage>
</organism>
<sequence length="262" mass="29663">MNRSDRKLRDYLQQYTVPPYDSKKMKQTVRLARQAYHDRLISKRIGLWEFIRMQVRFIGRGLWLSQAVLLVFALVVISLSSISLNEMRPMFLTISGVVPLIAFLGFPEIMKSYSNGMAEIEACTRFSIRKLVGTRMLILGLTDLCCLTIILAASVASSGLPVLRMILYLSVPFNVTCCGCLTVLDHVKNTQSGYYCSAVGVVCIAAFLRLSFVKEYYEAAATGAWIILFFCSLIYFVIELIRTFRGLDRLFGSKQETLSVPW</sequence>
<dbReference type="KEGG" id="caml:H6X83_13040"/>
<protein>
    <submittedName>
        <fullName evidence="2">Uncharacterized protein</fullName>
    </submittedName>
</protein>
<keyword evidence="1" id="KW-0812">Transmembrane</keyword>
<keyword evidence="1" id="KW-1133">Transmembrane helix</keyword>
<evidence type="ECO:0000313" key="2">
    <source>
        <dbReference type="EMBL" id="QNO17829.1"/>
    </source>
</evidence>
<proteinExistence type="predicted"/>
<feature type="transmembrane region" description="Helical" evidence="1">
    <location>
        <begin position="90"/>
        <end position="110"/>
    </location>
</feature>
<feature type="transmembrane region" description="Helical" evidence="1">
    <location>
        <begin position="165"/>
        <end position="184"/>
    </location>
</feature>
<dbReference type="AlphaFoldDB" id="A0A7G9WGL7"/>
<feature type="transmembrane region" description="Helical" evidence="1">
    <location>
        <begin position="219"/>
        <end position="241"/>
    </location>
</feature>
<evidence type="ECO:0000313" key="3">
    <source>
        <dbReference type="Proteomes" id="UP000516046"/>
    </source>
</evidence>
<evidence type="ECO:0000256" key="1">
    <source>
        <dbReference type="SAM" id="Phobius"/>
    </source>
</evidence>
<accession>A0A7G9WGL7</accession>
<reference evidence="2 3" key="1">
    <citation type="submission" date="2020-08" db="EMBL/GenBank/DDBJ databases">
        <authorList>
            <person name="Ren C."/>
            <person name="Gu Y."/>
            <person name="Xu Y."/>
        </authorList>
    </citation>
    <scope>NUCLEOTIDE SEQUENCE [LARGE SCALE GENOMIC DNA]</scope>
    <source>
        <strain evidence="2 3">LBM18003</strain>
    </source>
</reference>
<keyword evidence="3" id="KW-1185">Reference proteome</keyword>
<keyword evidence="1" id="KW-0472">Membrane</keyword>
<gene>
    <name evidence="2" type="ORF">H6X83_13040</name>
</gene>
<feature type="transmembrane region" description="Helical" evidence="1">
    <location>
        <begin position="193"/>
        <end position="213"/>
    </location>
</feature>
<feature type="transmembrane region" description="Helical" evidence="1">
    <location>
        <begin position="131"/>
        <end position="153"/>
    </location>
</feature>
<dbReference type="EMBL" id="CP060696">
    <property type="protein sequence ID" value="QNO17829.1"/>
    <property type="molecule type" value="Genomic_DNA"/>
</dbReference>
<dbReference type="RefSeq" id="WP_212506893.1">
    <property type="nucleotide sequence ID" value="NZ_CP060696.1"/>
</dbReference>
<name>A0A7G9WGL7_9FIRM</name>
<feature type="transmembrane region" description="Helical" evidence="1">
    <location>
        <begin position="62"/>
        <end position="84"/>
    </location>
</feature>